<dbReference type="ExpressionAtlas" id="A0A1D6FQU2">
    <property type="expression patterns" value="baseline and differential"/>
</dbReference>
<organism evidence="11">
    <name type="scientific">Zea mays</name>
    <name type="common">Maize</name>
    <dbReference type="NCBI Taxonomy" id="4577"/>
    <lineage>
        <taxon>Eukaryota</taxon>
        <taxon>Viridiplantae</taxon>
        <taxon>Streptophyta</taxon>
        <taxon>Embryophyta</taxon>
        <taxon>Tracheophyta</taxon>
        <taxon>Spermatophyta</taxon>
        <taxon>Magnoliopsida</taxon>
        <taxon>Liliopsida</taxon>
        <taxon>Poales</taxon>
        <taxon>Poaceae</taxon>
        <taxon>PACMAD clade</taxon>
        <taxon>Panicoideae</taxon>
        <taxon>Andropogonodae</taxon>
        <taxon>Andropogoneae</taxon>
        <taxon>Tripsacinae</taxon>
        <taxon>Zea</taxon>
    </lineage>
</organism>
<evidence type="ECO:0000313" key="11">
    <source>
        <dbReference type="EMBL" id="AQK93993.1"/>
    </source>
</evidence>
<evidence type="ECO:0000256" key="8">
    <source>
        <dbReference type="ARBA" id="ARBA00023242"/>
    </source>
</evidence>
<keyword evidence="5 10" id="KW-0678">Repressor</keyword>
<evidence type="ECO:0000256" key="7">
    <source>
        <dbReference type="ARBA" id="ARBA00023163"/>
    </source>
</evidence>
<dbReference type="PROSITE" id="PS51745">
    <property type="entry name" value="PB1"/>
    <property type="match status" value="1"/>
</dbReference>
<dbReference type="Gene3D" id="3.10.20.90">
    <property type="entry name" value="Phosphatidylinositol 3-kinase Catalytic Subunit, Chain A, domain 1"/>
    <property type="match status" value="1"/>
</dbReference>
<reference evidence="11" key="1">
    <citation type="submission" date="2015-12" db="EMBL/GenBank/DDBJ databases">
        <title>Update maize B73 reference genome by single molecule sequencing technologies.</title>
        <authorList>
            <consortium name="Maize Genome Sequencing Project"/>
            <person name="Ware D."/>
        </authorList>
    </citation>
    <scope>NUCLEOTIDE SEQUENCE</scope>
    <source>
        <tissue evidence="11">Seedling</tissue>
    </source>
</reference>
<evidence type="ECO:0000256" key="2">
    <source>
        <dbReference type="ARBA" id="ARBA00004123"/>
    </source>
</evidence>
<evidence type="ECO:0000256" key="9">
    <source>
        <dbReference type="ARBA" id="ARBA00023294"/>
    </source>
</evidence>
<evidence type="ECO:0000256" key="3">
    <source>
        <dbReference type="ARBA" id="ARBA00006728"/>
    </source>
</evidence>
<comment type="function">
    <text evidence="1 10">Aux/IAA proteins are short-lived transcriptional factors that function as repressors of early auxin response genes at low auxin concentrations.</text>
</comment>
<keyword evidence="6 10" id="KW-0805">Transcription regulation</keyword>
<accession>A0A1D6FQU2</accession>
<comment type="subcellular location">
    <subcellularLocation>
        <location evidence="2 10">Nucleus</location>
    </subcellularLocation>
</comment>
<dbReference type="AlphaFoldDB" id="A0A1D6FQU2"/>
<keyword evidence="8 10" id="KW-0539">Nucleus</keyword>
<dbReference type="PANTHER" id="PTHR31734:SF226">
    <property type="entry name" value="AUXIN-RESPONSIVE PROTEIN IAA17"/>
    <property type="match status" value="1"/>
</dbReference>
<dbReference type="PANTHER" id="PTHR31734">
    <property type="entry name" value="AUXIN-RESPONSIVE PROTEIN IAA17"/>
    <property type="match status" value="1"/>
</dbReference>
<evidence type="ECO:0000256" key="5">
    <source>
        <dbReference type="ARBA" id="ARBA00022491"/>
    </source>
</evidence>
<evidence type="ECO:0000256" key="1">
    <source>
        <dbReference type="ARBA" id="ARBA00002159"/>
    </source>
</evidence>
<evidence type="ECO:0000256" key="10">
    <source>
        <dbReference type="RuleBase" id="RU004549"/>
    </source>
</evidence>
<protein>
    <recommendedName>
        <fullName evidence="10">Auxin-responsive protein</fullName>
    </recommendedName>
</protein>
<evidence type="ECO:0000256" key="6">
    <source>
        <dbReference type="ARBA" id="ARBA00023015"/>
    </source>
</evidence>
<gene>
    <name evidence="11" type="ORF">ZEAMMB73_Zm00001d010411</name>
</gene>
<dbReference type="InterPro" id="IPR003311">
    <property type="entry name" value="AUX_IAA"/>
</dbReference>
<comment type="subunit">
    <text evidence="4 10">Homodimers and heterodimers.</text>
</comment>
<name>A0A1D6FQU2_MAIZE</name>
<proteinExistence type="inferred from homology"/>
<dbReference type="Pfam" id="PF02309">
    <property type="entry name" value="AUX_IAA"/>
    <property type="match status" value="1"/>
</dbReference>
<dbReference type="GO" id="GO:0006355">
    <property type="term" value="P:regulation of DNA-templated transcription"/>
    <property type="evidence" value="ECO:0007669"/>
    <property type="project" value="InterPro"/>
</dbReference>
<dbReference type="InterPro" id="IPR033389">
    <property type="entry name" value="AUX/IAA_dom"/>
</dbReference>
<comment type="similarity">
    <text evidence="3 10">Belongs to the Aux/IAA family.</text>
</comment>
<dbReference type="SUPFAM" id="SSF54277">
    <property type="entry name" value="CAD &amp; PB1 domains"/>
    <property type="match status" value="1"/>
</dbReference>
<evidence type="ECO:0000256" key="4">
    <source>
        <dbReference type="ARBA" id="ARBA00011726"/>
    </source>
</evidence>
<dbReference type="GO" id="GO:0009734">
    <property type="term" value="P:auxin-activated signaling pathway"/>
    <property type="evidence" value="ECO:0007669"/>
    <property type="project" value="UniProtKB-UniRule"/>
</dbReference>
<keyword evidence="9 10" id="KW-0927">Auxin signaling pathway</keyword>
<dbReference type="InterPro" id="IPR053793">
    <property type="entry name" value="PB1-like"/>
</dbReference>
<dbReference type="EMBL" id="CM000784">
    <property type="protein sequence ID" value="AQK93993.1"/>
    <property type="molecule type" value="Genomic_DNA"/>
</dbReference>
<keyword evidence="7 10" id="KW-0804">Transcription</keyword>
<sequence>MSPPLELDYIGLSPPAAAAAAENDELKGTELRLGLPGSGSPDRRVVAATATTLDLLPAKGAKRGFSDEAPPPSPVATAGKGKKVAEEEYDEKKVAATPQPAAKAQVVGWPPVCNYRKNTMTTTQLEGSKEDGDAKQGQGFLYVKVSMDGAPYLRKIDLKTYKNYKDLSTALEKMFSGFSTGKDGSSEYRKDGEYVLTYEDKDGDWMLVGDLQGQPISPRTATRTVASYPYTVRYEGGDAVTCRDLYENRKSLLTAMTCEKNSGLWSALEWLGTSSMDKTRYSINCC</sequence>
<dbReference type="GO" id="GO:0005634">
    <property type="term" value="C:nucleus"/>
    <property type="evidence" value="ECO:0007669"/>
    <property type="project" value="UniProtKB-SubCell"/>
</dbReference>